<dbReference type="Proteomes" id="UP001497497">
    <property type="component" value="Unassembled WGS sequence"/>
</dbReference>
<feature type="compositionally biased region" description="Polar residues" evidence="1">
    <location>
        <begin position="65"/>
        <end position="83"/>
    </location>
</feature>
<reference evidence="3 4" key="1">
    <citation type="submission" date="2024-04" db="EMBL/GenBank/DDBJ databases">
        <authorList>
            <consortium name="Genoscope - CEA"/>
            <person name="William W."/>
        </authorList>
    </citation>
    <scope>NUCLEOTIDE SEQUENCE [LARGE SCALE GENOMIC DNA]</scope>
</reference>
<proteinExistence type="predicted"/>
<feature type="region of interest" description="Disordered" evidence="1">
    <location>
        <begin position="134"/>
        <end position="160"/>
    </location>
</feature>
<feature type="transmembrane region" description="Helical" evidence="2">
    <location>
        <begin position="6"/>
        <end position="31"/>
    </location>
</feature>
<feature type="region of interest" description="Disordered" evidence="1">
    <location>
        <begin position="65"/>
        <end position="98"/>
    </location>
</feature>
<sequence length="160" mass="16874">MASYDYHPLIVGVTSLAVVVITIVILMCLCIGIKLCHPSNTEETRDLICHNKTFAVTTSFVTSTHGTAGSSHPLSQPGPNSGTSVGGRIPRLGTPGDITDLPSYGAVLASCQATPPTSMAPPLYSTVVNEECERRPVSRSMLRVTDEVPPPPYPGTEPLS</sequence>
<feature type="compositionally biased region" description="Pro residues" evidence="1">
    <location>
        <begin position="148"/>
        <end position="160"/>
    </location>
</feature>
<name>A0AAV2IF77_LYMST</name>
<gene>
    <name evidence="3" type="ORF">GSLYS_00018260001</name>
</gene>
<accession>A0AAV2IF77</accession>
<dbReference type="AlphaFoldDB" id="A0AAV2IF77"/>
<evidence type="ECO:0000313" key="3">
    <source>
        <dbReference type="EMBL" id="CAL1544777.1"/>
    </source>
</evidence>
<evidence type="ECO:0000256" key="1">
    <source>
        <dbReference type="SAM" id="MobiDB-lite"/>
    </source>
</evidence>
<dbReference type="EMBL" id="CAXITT010000645">
    <property type="protein sequence ID" value="CAL1544777.1"/>
    <property type="molecule type" value="Genomic_DNA"/>
</dbReference>
<evidence type="ECO:0000256" key="2">
    <source>
        <dbReference type="SAM" id="Phobius"/>
    </source>
</evidence>
<keyword evidence="2" id="KW-0472">Membrane</keyword>
<keyword evidence="4" id="KW-1185">Reference proteome</keyword>
<keyword evidence="2" id="KW-0812">Transmembrane</keyword>
<organism evidence="3 4">
    <name type="scientific">Lymnaea stagnalis</name>
    <name type="common">Great pond snail</name>
    <name type="synonym">Helix stagnalis</name>
    <dbReference type="NCBI Taxonomy" id="6523"/>
    <lineage>
        <taxon>Eukaryota</taxon>
        <taxon>Metazoa</taxon>
        <taxon>Spiralia</taxon>
        <taxon>Lophotrochozoa</taxon>
        <taxon>Mollusca</taxon>
        <taxon>Gastropoda</taxon>
        <taxon>Heterobranchia</taxon>
        <taxon>Euthyneura</taxon>
        <taxon>Panpulmonata</taxon>
        <taxon>Hygrophila</taxon>
        <taxon>Lymnaeoidea</taxon>
        <taxon>Lymnaeidae</taxon>
        <taxon>Lymnaea</taxon>
    </lineage>
</organism>
<protein>
    <submittedName>
        <fullName evidence="3">Uncharacterized protein</fullName>
    </submittedName>
</protein>
<evidence type="ECO:0000313" key="4">
    <source>
        <dbReference type="Proteomes" id="UP001497497"/>
    </source>
</evidence>
<comment type="caution">
    <text evidence="3">The sequence shown here is derived from an EMBL/GenBank/DDBJ whole genome shotgun (WGS) entry which is preliminary data.</text>
</comment>
<keyword evidence="2" id="KW-1133">Transmembrane helix</keyword>